<evidence type="ECO:0000313" key="1">
    <source>
        <dbReference type="EMBL" id="GEU31263.1"/>
    </source>
</evidence>
<protein>
    <submittedName>
        <fullName evidence="1">Uncharacterized protein</fullName>
    </submittedName>
</protein>
<proteinExistence type="predicted"/>
<sequence length="170" mass="19405">MKKAFQDMLHGLREVNPTHAYYNGSRTSKDNEDPSWKVMKGLSECKSSESNIRRIQVKDTVKEVEDHLKTYSSAGMDISWKADARSGQWVDIIMKKNKVIRVNLENKSLKDEISYLNRVIEKWTCSKVTLDQLLSEQIPSNIVKALGGKGKRKENNPSKELLFTKADVSC</sequence>
<dbReference type="EMBL" id="BKCJ010000234">
    <property type="protein sequence ID" value="GEU31263.1"/>
    <property type="molecule type" value="Genomic_DNA"/>
</dbReference>
<reference evidence="1" key="1">
    <citation type="journal article" date="2019" name="Sci. Rep.">
        <title>Draft genome of Tanacetum cinerariifolium, the natural source of mosquito coil.</title>
        <authorList>
            <person name="Yamashiro T."/>
            <person name="Shiraishi A."/>
            <person name="Satake H."/>
            <person name="Nakayama K."/>
        </authorList>
    </citation>
    <scope>NUCLEOTIDE SEQUENCE</scope>
</reference>
<gene>
    <name evidence="1" type="ORF">Tci_003241</name>
</gene>
<organism evidence="1">
    <name type="scientific">Tanacetum cinerariifolium</name>
    <name type="common">Dalmatian daisy</name>
    <name type="synonym">Chrysanthemum cinerariifolium</name>
    <dbReference type="NCBI Taxonomy" id="118510"/>
    <lineage>
        <taxon>Eukaryota</taxon>
        <taxon>Viridiplantae</taxon>
        <taxon>Streptophyta</taxon>
        <taxon>Embryophyta</taxon>
        <taxon>Tracheophyta</taxon>
        <taxon>Spermatophyta</taxon>
        <taxon>Magnoliopsida</taxon>
        <taxon>eudicotyledons</taxon>
        <taxon>Gunneridae</taxon>
        <taxon>Pentapetalae</taxon>
        <taxon>asterids</taxon>
        <taxon>campanulids</taxon>
        <taxon>Asterales</taxon>
        <taxon>Asteraceae</taxon>
        <taxon>Asteroideae</taxon>
        <taxon>Anthemideae</taxon>
        <taxon>Anthemidinae</taxon>
        <taxon>Tanacetum</taxon>
    </lineage>
</organism>
<accession>A0A6L2J2L3</accession>
<name>A0A6L2J2L3_TANCI</name>
<comment type="caution">
    <text evidence="1">The sequence shown here is derived from an EMBL/GenBank/DDBJ whole genome shotgun (WGS) entry which is preliminary data.</text>
</comment>
<dbReference type="AlphaFoldDB" id="A0A6L2J2L3"/>